<proteinExistence type="predicted"/>
<evidence type="ECO:0000256" key="1">
    <source>
        <dbReference type="SAM" id="Phobius"/>
    </source>
</evidence>
<keyword evidence="1" id="KW-1133">Transmembrane helix</keyword>
<dbReference type="EMBL" id="BMGS01000020">
    <property type="protein sequence ID" value="GGG62292.1"/>
    <property type="molecule type" value="Genomic_DNA"/>
</dbReference>
<evidence type="ECO:0000313" key="2">
    <source>
        <dbReference type="EMBL" id="GGG62292.1"/>
    </source>
</evidence>
<feature type="transmembrane region" description="Helical" evidence="1">
    <location>
        <begin position="40"/>
        <end position="60"/>
    </location>
</feature>
<organism evidence="2 3">
    <name type="scientific">Hymenobacter glacieicola</name>
    <dbReference type="NCBI Taxonomy" id="1562124"/>
    <lineage>
        <taxon>Bacteria</taxon>
        <taxon>Pseudomonadati</taxon>
        <taxon>Bacteroidota</taxon>
        <taxon>Cytophagia</taxon>
        <taxon>Cytophagales</taxon>
        <taxon>Hymenobacteraceae</taxon>
        <taxon>Hymenobacter</taxon>
    </lineage>
</organism>
<evidence type="ECO:0008006" key="4">
    <source>
        <dbReference type="Google" id="ProtNLM"/>
    </source>
</evidence>
<dbReference type="Proteomes" id="UP000601361">
    <property type="component" value="Unassembled WGS sequence"/>
</dbReference>
<gene>
    <name evidence="2" type="ORF">GCM10011378_43040</name>
</gene>
<comment type="caution">
    <text evidence="2">The sequence shown here is derived from an EMBL/GenBank/DDBJ whole genome shotgun (WGS) entry which is preliminary data.</text>
</comment>
<keyword evidence="3" id="KW-1185">Reference proteome</keyword>
<evidence type="ECO:0000313" key="3">
    <source>
        <dbReference type="Proteomes" id="UP000601361"/>
    </source>
</evidence>
<keyword evidence="1" id="KW-0812">Transmembrane</keyword>
<keyword evidence="1" id="KW-0472">Membrane</keyword>
<feature type="transmembrane region" description="Helical" evidence="1">
    <location>
        <begin position="14"/>
        <end position="34"/>
    </location>
</feature>
<accession>A0ABQ1X850</accession>
<protein>
    <recommendedName>
        <fullName evidence="4">PH domain-containing protein</fullName>
    </recommendedName>
</protein>
<reference evidence="3" key="1">
    <citation type="journal article" date="2019" name="Int. J. Syst. Evol. Microbiol.">
        <title>The Global Catalogue of Microorganisms (GCM) 10K type strain sequencing project: providing services to taxonomists for standard genome sequencing and annotation.</title>
        <authorList>
            <consortium name="The Broad Institute Genomics Platform"/>
            <consortium name="The Broad Institute Genome Sequencing Center for Infectious Disease"/>
            <person name="Wu L."/>
            <person name="Ma J."/>
        </authorList>
    </citation>
    <scope>NUCLEOTIDE SEQUENCE [LARGE SCALE GENOMIC DNA]</scope>
    <source>
        <strain evidence="3">CGMCC 1.12990</strain>
    </source>
</reference>
<sequence>MEFIAFRVYRYRPWIQAVASIVAVGSGLGLVYWLDTVLPHKGIAIALGLVGHLTLCWMLFRWGLVRPYHLNLGPQGIDLRPVGAAQQPLFIPWKDLRDMRTMAGAHGNSLRLRLQDGRTWHFGNNWTWGRSDDVLKVAQHAQAFLKHGRAAHQTQ</sequence>
<name>A0ABQ1X850_9BACT</name>